<dbReference type="Proteomes" id="UP000829398">
    <property type="component" value="Chromosome 4"/>
</dbReference>
<accession>A0ACB8L842</accession>
<keyword evidence="2" id="KW-1185">Reference proteome</keyword>
<gene>
    <name evidence="1" type="ORF">KPL71_012044</name>
</gene>
<organism evidence="1 2">
    <name type="scientific">Citrus sinensis</name>
    <name type="common">Sweet orange</name>
    <name type="synonym">Citrus aurantium var. sinensis</name>
    <dbReference type="NCBI Taxonomy" id="2711"/>
    <lineage>
        <taxon>Eukaryota</taxon>
        <taxon>Viridiplantae</taxon>
        <taxon>Streptophyta</taxon>
        <taxon>Embryophyta</taxon>
        <taxon>Tracheophyta</taxon>
        <taxon>Spermatophyta</taxon>
        <taxon>Magnoliopsida</taxon>
        <taxon>eudicotyledons</taxon>
        <taxon>Gunneridae</taxon>
        <taxon>Pentapetalae</taxon>
        <taxon>rosids</taxon>
        <taxon>malvids</taxon>
        <taxon>Sapindales</taxon>
        <taxon>Rutaceae</taxon>
        <taxon>Aurantioideae</taxon>
        <taxon>Citrus</taxon>
    </lineage>
</organism>
<evidence type="ECO:0000313" key="1">
    <source>
        <dbReference type="EMBL" id="KAH9769551.1"/>
    </source>
</evidence>
<comment type="caution">
    <text evidence="1">The sequence shown here is derived from an EMBL/GenBank/DDBJ whole genome shotgun (WGS) entry which is preliminary data.</text>
</comment>
<proteinExistence type="predicted"/>
<dbReference type="EMBL" id="CM039173">
    <property type="protein sequence ID" value="KAH9769551.1"/>
    <property type="molecule type" value="Genomic_DNA"/>
</dbReference>
<name>A0ACB8L842_CITSI</name>
<sequence length="498" mass="57386">MATLHHQLVYRLQNHALDLPTPQTTLDALMILTDSSESIPSILQIPRQKQKQELLKLMPLEWLSNYEKFHQLPAANGIVKLTFQSPSTSQTPIVSHPPSEQSTPRNSFSYSSMITAVSTAQENLPIHGFISDGYPIYPDKINGHFLWDVPGSHMYDDDDFNRRPRWRKKKSHKLDPCHKKPPLAPDDPDCLMPLLIYRKGLRLIQKEYKQRSCRQETTLLSSHARHVQPCMMFSSSSYQEQFPPLEKQIDPQTKVTTKPFVHSPVTPNGQLEEPKAQNSTFRSLDEKIEKVTFQVKQTDTKVDKITSQLEYMYLDMQNRVTQLDSDLRFMIQNKYWGPEFNKKEAEIRQLKTELARIDADKQQPSLFAKSHALPLHTLTFSTYQPFYTPFTSRQPVDYAKFFGLSHLKHAPTPAPPKPRSKPPKPEPPLTYHQPSDPQSSPEPQPTQKNKERMHQYSSQVLPHLSESEETSTDEEYFLQNPILPPPTLKKASLISLSF</sequence>
<evidence type="ECO:0000313" key="2">
    <source>
        <dbReference type="Proteomes" id="UP000829398"/>
    </source>
</evidence>
<protein>
    <submittedName>
        <fullName evidence="1">Uncharacterized protein</fullName>
    </submittedName>
</protein>
<reference evidence="2" key="1">
    <citation type="journal article" date="2023" name="Hortic. Res.">
        <title>A chromosome-level phased genome enabling allele-level studies in sweet orange: a case study on citrus Huanglongbing tolerance.</title>
        <authorList>
            <person name="Wu B."/>
            <person name="Yu Q."/>
            <person name="Deng Z."/>
            <person name="Duan Y."/>
            <person name="Luo F."/>
            <person name="Gmitter F. Jr."/>
        </authorList>
    </citation>
    <scope>NUCLEOTIDE SEQUENCE [LARGE SCALE GENOMIC DNA]</scope>
    <source>
        <strain evidence="2">cv. Valencia</strain>
    </source>
</reference>